<protein>
    <submittedName>
        <fullName evidence="1">Uncharacterized protein</fullName>
    </submittedName>
</protein>
<reference evidence="1" key="1">
    <citation type="submission" date="2023-03" db="UniProtKB">
        <authorList>
            <consortium name="EnsemblPlants"/>
        </authorList>
    </citation>
    <scope>IDENTIFICATION</scope>
</reference>
<accession>A0A9I9E768</accession>
<name>A0A9I9E768_CUCME</name>
<dbReference type="EnsemblPlants" id="MELO3C029723.2.1">
    <property type="protein sequence ID" value="MELO3C029723.2.1"/>
    <property type="gene ID" value="MELO3C029723.2"/>
</dbReference>
<organism evidence="1">
    <name type="scientific">Cucumis melo</name>
    <name type="common">Muskmelon</name>
    <dbReference type="NCBI Taxonomy" id="3656"/>
    <lineage>
        <taxon>Eukaryota</taxon>
        <taxon>Viridiplantae</taxon>
        <taxon>Streptophyta</taxon>
        <taxon>Embryophyta</taxon>
        <taxon>Tracheophyta</taxon>
        <taxon>Spermatophyta</taxon>
        <taxon>Magnoliopsida</taxon>
        <taxon>eudicotyledons</taxon>
        <taxon>Gunneridae</taxon>
        <taxon>Pentapetalae</taxon>
        <taxon>rosids</taxon>
        <taxon>fabids</taxon>
        <taxon>Cucurbitales</taxon>
        <taxon>Cucurbitaceae</taxon>
        <taxon>Benincaseae</taxon>
        <taxon>Cucumis</taxon>
    </lineage>
</organism>
<proteinExistence type="predicted"/>
<evidence type="ECO:0000313" key="1">
    <source>
        <dbReference type="EnsemblPlants" id="MELO3C029723.2.1"/>
    </source>
</evidence>
<sequence length="128" mass="14567">MGTCDMWVCLEMEQKHTPNTLNRAELTQVQVISSASLFTAVPFSYPIRFLMRRMVDFFADDKFIKRYGLSIAGVNENNIDNGDGANKYETASVLFEYPILEKVYPKLTWVKASLTARLPKESGVPESY</sequence>
<dbReference type="Gramene" id="MELO3C029723.2.1">
    <property type="protein sequence ID" value="MELO3C029723.2.1"/>
    <property type="gene ID" value="MELO3C029723.2"/>
</dbReference>
<dbReference type="AlphaFoldDB" id="A0A9I9E768"/>